<organism evidence="2 3">
    <name type="scientific">Sneathiella chungangensis</name>
    <dbReference type="NCBI Taxonomy" id="1418234"/>
    <lineage>
        <taxon>Bacteria</taxon>
        <taxon>Pseudomonadati</taxon>
        <taxon>Pseudomonadota</taxon>
        <taxon>Alphaproteobacteria</taxon>
        <taxon>Sneathiellales</taxon>
        <taxon>Sneathiellaceae</taxon>
        <taxon>Sneathiella</taxon>
    </lineage>
</organism>
<reference evidence="2 3" key="1">
    <citation type="journal article" date="2014" name="Int. J. Syst. Evol. Microbiol.">
        <title>Sneathiella chungangensis sp. nov., isolated from a marine sand, and emended description of the genus Sneathiella.</title>
        <authorList>
            <person name="Siamphan C."/>
            <person name="Kim H."/>
            <person name="Lee J.S."/>
            <person name="Kim W."/>
        </authorList>
    </citation>
    <scope>NUCLEOTIDE SEQUENCE [LARGE SCALE GENOMIC DNA]</scope>
    <source>
        <strain evidence="2 3">KCTC 32476</strain>
    </source>
</reference>
<evidence type="ECO:0000313" key="2">
    <source>
        <dbReference type="EMBL" id="MZR21831.1"/>
    </source>
</evidence>
<dbReference type="InterPro" id="IPR008321">
    <property type="entry name" value="UCP032146"/>
</dbReference>
<dbReference type="PIRSF" id="PIRSF032146">
    <property type="entry name" value="UCP032146"/>
    <property type="match status" value="1"/>
</dbReference>
<proteinExistence type="inferred from homology"/>
<comment type="similarity">
    <text evidence="1">Belongs to the UPF0262 family.</text>
</comment>
<sequence length="159" mass="18488">MSDTRFIAKIALDEKTVVRRNADIEHERKVAIFDILDQNHFAVHGFEENGPYSLHLSIEDNRLIFDVRTEDDTAELVRIPLPVISFRRIIKDYFHVCESYFDAIKSASPSKIEAIDMGRRGLHNEGSELLKERLKDKVETDFDTARRLFTLMCILHIRG</sequence>
<dbReference type="RefSeq" id="WP_161338263.1">
    <property type="nucleotide sequence ID" value="NZ_JBHSDG010000001.1"/>
</dbReference>
<dbReference type="NCBIfam" id="NF002769">
    <property type="entry name" value="PRK02853.1"/>
    <property type="match status" value="1"/>
</dbReference>
<dbReference type="HAMAP" id="MF_00678">
    <property type="entry name" value="UPF0262"/>
    <property type="match status" value="1"/>
</dbReference>
<gene>
    <name evidence="2" type="ORF">GQF03_05765</name>
</gene>
<dbReference type="EMBL" id="WTVA01000002">
    <property type="protein sequence ID" value="MZR21831.1"/>
    <property type="molecule type" value="Genomic_DNA"/>
</dbReference>
<dbReference type="Pfam" id="PF06793">
    <property type="entry name" value="UPF0262"/>
    <property type="match status" value="1"/>
</dbReference>
<dbReference type="OrthoDB" id="9798434at2"/>
<keyword evidence="3" id="KW-1185">Reference proteome</keyword>
<dbReference type="Proteomes" id="UP000445696">
    <property type="component" value="Unassembled WGS sequence"/>
</dbReference>
<dbReference type="AlphaFoldDB" id="A0A845MDS9"/>
<evidence type="ECO:0000313" key="3">
    <source>
        <dbReference type="Proteomes" id="UP000445696"/>
    </source>
</evidence>
<evidence type="ECO:0000256" key="1">
    <source>
        <dbReference type="HAMAP-Rule" id="MF_00678"/>
    </source>
</evidence>
<accession>A0A845MDS9</accession>
<comment type="caution">
    <text evidence="2">The sequence shown here is derived from an EMBL/GenBank/DDBJ whole genome shotgun (WGS) entry which is preliminary data.</text>
</comment>
<name>A0A845MDS9_9PROT</name>
<protein>
    <recommendedName>
        <fullName evidence="1">UPF0262 protein GQF03_05765</fullName>
    </recommendedName>
</protein>